<dbReference type="Proteomes" id="UP000192674">
    <property type="component" value="Unassembled WGS sequence"/>
</dbReference>
<name>A0A1Y5Y707_KIBAR</name>
<reference evidence="2 3" key="1">
    <citation type="submission" date="2017-04" db="EMBL/GenBank/DDBJ databases">
        <authorList>
            <person name="Afonso C.L."/>
            <person name="Miller P.J."/>
            <person name="Scott M.A."/>
            <person name="Spackman E."/>
            <person name="Goraichik I."/>
            <person name="Dimitrov K.M."/>
            <person name="Suarez D.L."/>
            <person name="Swayne D.E."/>
        </authorList>
    </citation>
    <scope>NUCLEOTIDE SEQUENCE [LARGE SCALE GENOMIC DNA]</scope>
    <source>
        <strain evidence="2 3">DSM 43828</strain>
    </source>
</reference>
<dbReference type="EMBL" id="FWXV01000015">
    <property type="protein sequence ID" value="SMD26547.1"/>
    <property type="molecule type" value="Genomic_DNA"/>
</dbReference>
<evidence type="ECO:0000313" key="2">
    <source>
        <dbReference type="EMBL" id="SMD26547.1"/>
    </source>
</evidence>
<gene>
    <name evidence="2" type="ORF">SAMN05661093_10130</name>
</gene>
<sequence length="71" mass="7184">MGVYEVSGLRKVARVLLASGFVVTAYLGASAAIPEVGSDVVVAGAQGGDCPAGTCKVQSPDQPTTRYQIAE</sequence>
<accession>A0A1Y5Y707</accession>
<dbReference type="GO" id="GO:0005840">
    <property type="term" value="C:ribosome"/>
    <property type="evidence" value="ECO:0007669"/>
    <property type="project" value="UniProtKB-KW"/>
</dbReference>
<keyword evidence="2" id="KW-0687">Ribonucleoprotein</keyword>
<evidence type="ECO:0000256" key="1">
    <source>
        <dbReference type="SAM" id="Phobius"/>
    </source>
</evidence>
<organism evidence="2 3">
    <name type="scientific">Kibdelosporangium aridum</name>
    <dbReference type="NCBI Taxonomy" id="2030"/>
    <lineage>
        <taxon>Bacteria</taxon>
        <taxon>Bacillati</taxon>
        <taxon>Actinomycetota</taxon>
        <taxon>Actinomycetes</taxon>
        <taxon>Pseudonocardiales</taxon>
        <taxon>Pseudonocardiaceae</taxon>
        <taxon>Kibdelosporangium</taxon>
    </lineage>
</organism>
<protein>
    <submittedName>
        <fullName evidence="2">Ribosomal protein S12/S23</fullName>
    </submittedName>
</protein>
<evidence type="ECO:0000313" key="3">
    <source>
        <dbReference type="Proteomes" id="UP000192674"/>
    </source>
</evidence>
<feature type="transmembrane region" description="Helical" evidence="1">
    <location>
        <begin position="12"/>
        <end position="33"/>
    </location>
</feature>
<keyword evidence="1" id="KW-1133">Transmembrane helix</keyword>
<keyword evidence="1" id="KW-0472">Membrane</keyword>
<keyword evidence="3" id="KW-1185">Reference proteome</keyword>
<keyword evidence="1" id="KW-0812">Transmembrane</keyword>
<keyword evidence="2" id="KW-0689">Ribosomal protein</keyword>
<dbReference type="AlphaFoldDB" id="A0A1Y5Y707"/>
<proteinExistence type="predicted"/>